<accession>A0A1W6DXL0</accession>
<evidence type="ECO:0000313" key="2">
    <source>
        <dbReference type="Proteomes" id="UP000223906"/>
    </source>
</evidence>
<name>A0A1W6DXL0_9CAUD</name>
<reference evidence="1 2" key="1">
    <citation type="submission" date="2017-02" db="EMBL/GenBank/DDBJ databases">
        <title>The first characterized phage against a member of the ecologically important #sphingomonads reveals high dissimilarity against all other known phages.</title>
        <authorList>
            <person name="Nielsen T.K."/>
            <person name="Carstens A.B."/>
            <person name="Kot W."/>
            <person name="Lametsch R."/>
            <person name="Neve H."/>
            <person name="Hansen L.H."/>
        </authorList>
    </citation>
    <scope>NUCLEOTIDE SEQUENCE [LARGE SCALE GENOMIC DNA]</scope>
</reference>
<dbReference type="Proteomes" id="UP000223906">
    <property type="component" value="Segment"/>
</dbReference>
<organism evidence="1 2">
    <name type="scientific">Sphingobium phage Lacusarx</name>
    <dbReference type="NCBI Taxonomy" id="1980139"/>
    <lineage>
        <taxon>Viruses</taxon>
        <taxon>Duplodnaviria</taxon>
        <taxon>Heunggongvirae</taxon>
        <taxon>Uroviricota</taxon>
        <taxon>Caudoviricetes</taxon>
        <taxon>Lacusarxvirus</taxon>
        <taxon>Lacusarxvirus lacusarx</taxon>
    </lineage>
</organism>
<protein>
    <submittedName>
        <fullName evidence="1">Uncharacterized protein</fullName>
    </submittedName>
</protein>
<sequence length="46" mass="4732">MDMNRIIGTLVSGFACKAYALALGVWIASEAMASLSNVAARVAGVM</sequence>
<dbReference type="EMBL" id="KY629563">
    <property type="protein sequence ID" value="ARK07596.1"/>
    <property type="molecule type" value="Genomic_DNA"/>
</dbReference>
<keyword evidence="2" id="KW-1185">Reference proteome</keyword>
<evidence type="ECO:0000313" key="1">
    <source>
        <dbReference type="EMBL" id="ARK07596.1"/>
    </source>
</evidence>
<proteinExistence type="predicted"/>
<dbReference type="PROSITE" id="PS51257">
    <property type="entry name" value="PROKAR_LIPOPROTEIN"/>
    <property type="match status" value="1"/>
</dbReference>
<gene>
    <name evidence="1" type="ORF">LAV_00221</name>
</gene>